<protein>
    <submittedName>
        <fullName evidence="3">Uncharacterized protein DUF4145</fullName>
    </submittedName>
</protein>
<reference evidence="3 4" key="1">
    <citation type="submission" date="2018-03" db="EMBL/GenBank/DDBJ databases">
        <title>Genomic Encyclopedia of Archaeal and Bacterial Type Strains, Phase II (KMG-II): from individual species to whole genera.</title>
        <authorList>
            <person name="Goeker M."/>
        </authorList>
    </citation>
    <scope>NUCLEOTIDE SEQUENCE [LARGE SCALE GENOMIC DNA]</scope>
    <source>
        <strain evidence="3 4">DSM 45601</strain>
    </source>
</reference>
<comment type="caution">
    <text evidence="3">The sequence shown here is derived from an EMBL/GenBank/DDBJ whole genome shotgun (WGS) entry which is preliminary data.</text>
</comment>
<evidence type="ECO:0000259" key="2">
    <source>
        <dbReference type="Pfam" id="PF13643"/>
    </source>
</evidence>
<sequence length="122" mass="13490">MAEYAGALRAAAAMYRAALEEICRERGAGNGSLEKKIDALKSKGVPDDVVDQFHEARFLGNWSLHDAVEFAPDEVADVAELIRDAVFEIYVQPAQRQALRGARQARRDAHRAAQNKTPNQDL</sequence>
<name>A0A2T0PXH1_9ACTN</name>
<keyword evidence="4" id="KW-1185">Reference proteome</keyword>
<feature type="region of interest" description="Disordered" evidence="1">
    <location>
        <begin position="100"/>
        <end position="122"/>
    </location>
</feature>
<evidence type="ECO:0000256" key="1">
    <source>
        <dbReference type="SAM" id="MobiDB-lite"/>
    </source>
</evidence>
<dbReference type="AlphaFoldDB" id="A0A2T0PXH1"/>
<evidence type="ECO:0000313" key="4">
    <source>
        <dbReference type="Proteomes" id="UP000237846"/>
    </source>
</evidence>
<dbReference type="EMBL" id="PVZC01000008">
    <property type="protein sequence ID" value="PRX96237.1"/>
    <property type="molecule type" value="Genomic_DNA"/>
</dbReference>
<dbReference type="InterPro" id="IPR025285">
    <property type="entry name" value="DUF4145"/>
</dbReference>
<proteinExistence type="predicted"/>
<organism evidence="3 4">
    <name type="scientific">Allonocardiopsis opalescens</name>
    <dbReference type="NCBI Taxonomy" id="1144618"/>
    <lineage>
        <taxon>Bacteria</taxon>
        <taxon>Bacillati</taxon>
        <taxon>Actinomycetota</taxon>
        <taxon>Actinomycetes</taxon>
        <taxon>Streptosporangiales</taxon>
        <taxon>Allonocardiopsis</taxon>
    </lineage>
</organism>
<feature type="domain" description="DUF4145" evidence="2">
    <location>
        <begin position="9"/>
        <end position="82"/>
    </location>
</feature>
<accession>A0A2T0PXH1</accession>
<dbReference type="Pfam" id="PF13643">
    <property type="entry name" value="DUF4145"/>
    <property type="match status" value="1"/>
</dbReference>
<evidence type="ECO:0000313" key="3">
    <source>
        <dbReference type="EMBL" id="PRX96237.1"/>
    </source>
</evidence>
<gene>
    <name evidence="3" type="ORF">CLV72_108244</name>
</gene>
<dbReference type="Proteomes" id="UP000237846">
    <property type="component" value="Unassembled WGS sequence"/>
</dbReference>